<comment type="similarity">
    <text evidence="1 8">Belongs to the peptidase C14A family.</text>
</comment>
<dbReference type="OrthoDB" id="6116593at2759"/>
<dbReference type="InterPro" id="IPR002398">
    <property type="entry name" value="Pept_C14"/>
</dbReference>
<evidence type="ECO:0000313" key="13">
    <source>
        <dbReference type="RefSeq" id="XP_013405061.1"/>
    </source>
</evidence>
<dbReference type="InterPro" id="IPR033139">
    <property type="entry name" value="Caspase_cys_AS"/>
</dbReference>
<dbReference type="STRING" id="7574.A0A1S3J464"/>
<dbReference type="PANTHER" id="PTHR47901">
    <property type="entry name" value="CASPASE RECRUITMENT DOMAIN-CONTAINING PROTEIN 18"/>
    <property type="match status" value="1"/>
</dbReference>
<accession>A0A1S3J464</accession>
<dbReference type="PROSITE" id="PS50208">
    <property type="entry name" value="CASPASE_P20"/>
    <property type="match status" value="1"/>
</dbReference>
<evidence type="ECO:0000256" key="7">
    <source>
        <dbReference type="ARBA" id="ARBA00023145"/>
    </source>
</evidence>
<dbReference type="PRINTS" id="PR00376">
    <property type="entry name" value="IL1BCENZYME"/>
</dbReference>
<keyword evidence="6" id="KW-0788">Thiol protease</keyword>
<evidence type="ECO:0000256" key="4">
    <source>
        <dbReference type="ARBA" id="ARBA00022737"/>
    </source>
</evidence>
<dbReference type="PROSITE" id="PS01121">
    <property type="entry name" value="CASPASE_HIS"/>
    <property type="match status" value="1"/>
</dbReference>
<keyword evidence="12" id="KW-1185">Reference proteome</keyword>
<dbReference type="InterPro" id="IPR029030">
    <property type="entry name" value="Caspase-like_dom_sf"/>
</dbReference>
<feature type="compositionally biased region" description="Low complexity" evidence="9">
    <location>
        <begin position="480"/>
        <end position="489"/>
    </location>
</feature>
<evidence type="ECO:0000256" key="1">
    <source>
        <dbReference type="ARBA" id="ARBA00010134"/>
    </source>
</evidence>
<proteinExistence type="inferred from homology"/>
<evidence type="ECO:0000256" key="8">
    <source>
        <dbReference type="RuleBase" id="RU003971"/>
    </source>
</evidence>
<dbReference type="AlphaFoldDB" id="A0A1S3J464"/>
<evidence type="ECO:0000256" key="3">
    <source>
        <dbReference type="ARBA" id="ARBA00022703"/>
    </source>
</evidence>
<dbReference type="Pfam" id="PF00656">
    <property type="entry name" value="Peptidase_C14"/>
    <property type="match status" value="1"/>
</dbReference>
<dbReference type="InterPro" id="IPR036388">
    <property type="entry name" value="WH-like_DNA-bd_sf"/>
</dbReference>
<dbReference type="GO" id="GO:0004197">
    <property type="term" value="F:cysteine-type endopeptidase activity"/>
    <property type="evidence" value="ECO:0007669"/>
    <property type="project" value="InterPro"/>
</dbReference>
<feature type="domain" description="Caspase family p20" evidence="11">
    <location>
        <begin position="342"/>
        <end position="467"/>
    </location>
</feature>
<dbReference type="Pfam" id="PF16095">
    <property type="entry name" value="COR-A"/>
    <property type="match status" value="1"/>
</dbReference>
<dbReference type="PROSITE" id="PS50207">
    <property type="entry name" value="CASPASE_P10"/>
    <property type="match status" value="1"/>
</dbReference>
<feature type="region of interest" description="Disordered" evidence="9">
    <location>
        <begin position="479"/>
        <end position="507"/>
    </location>
</feature>
<name>A0A1S3J464_LINAN</name>
<dbReference type="Gene3D" id="1.10.10.10">
    <property type="entry name" value="Winged helix-like DNA-binding domain superfamily/Winged helix DNA-binding domain"/>
    <property type="match status" value="1"/>
</dbReference>
<organism evidence="12 13">
    <name type="scientific">Lingula anatina</name>
    <name type="common">Brachiopod</name>
    <name type="synonym">Lingula unguis</name>
    <dbReference type="NCBI Taxonomy" id="7574"/>
    <lineage>
        <taxon>Eukaryota</taxon>
        <taxon>Metazoa</taxon>
        <taxon>Spiralia</taxon>
        <taxon>Lophotrochozoa</taxon>
        <taxon>Brachiopoda</taxon>
        <taxon>Linguliformea</taxon>
        <taxon>Lingulata</taxon>
        <taxon>Lingulida</taxon>
        <taxon>Linguloidea</taxon>
        <taxon>Lingulidae</taxon>
        <taxon>Lingula</taxon>
    </lineage>
</organism>
<evidence type="ECO:0000259" key="10">
    <source>
        <dbReference type="PROSITE" id="PS50207"/>
    </source>
</evidence>
<dbReference type="PANTHER" id="PTHR47901:SF8">
    <property type="entry name" value="CASPASE-3"/>
    <property type="match status" value="1"/>
</dbReference>
<dbReference type="PROSITE" id="PS01122">
    <property type="entry name" value="CASPASE_CYS"/>
    <property type="match status" value="1"/>
</dbReference>
<evidence type="ECO:0000259" key="11">
    <source>
        <dbReference type="PROSITE" id="PS50208"/>
    </source>
</evidence>
<evidence type="ECO:0000256" key="5">
    <source>
        <dbReference type="ARBA" id="ARBA00022801"/>
    </source>
</evidence>
<dbReference type="InParanoid" id="A0A1S3J464"/>
<sequence length="608" mass="69183">MNLAKKSEETPIITIEKLMEMAQRVGLPDGELQEKFIPYHHRQGDILHFKIDGLENVVIIDPLWLAVVFSAIMTPASIHSGCSRGHFLKDELERGVLKEEVFDEYLKEFKMAEKKTEIIRLMLHFDLMLEISQSVENPLPGHGKRRFVVPSMLVSNNSANETNPQKYLLIAFPHILFPAGLFHRLTVRLLRKYKAQQYKNNIPVVGFDSASFRLADKKSVLHLAIENKAMKLFITNATGLPPKTHVYSEATKTVENELTVLRDTYCPRMHFGYSIRLKNDGPNIPINAHDVQTGDSICVYVENSDVLVDLRPYRVWFSAAPENQDRRAAKCPENEYKNNSEPRGRALIINNKTFSVDWLPERDGTEVDVVALRKLFRYLHYETDVISNLTANEMKKEIEQESQRDNHKIYDSFILFLLSHGTEGAVYGTDGYPLPFKYIKAILNNRKCLGLSGKPKMIFIQACQGNKLDSGTLLDGQTVQQPQQAPPAANLGDEVPDAPHEIPKPSNDPTMSDFLEVHATSPDYVSWRHPGKGTWFVQSIVDTFYREAHKYDVLQMLVNVNHAISQKQTTMGNKQAPEIVTSLRKKVFFNITPGKQKESHLPEVYSAE</sequence>
<keyword evidence="2" id="KW-0645">Protease</keyword>
<evidence type="ECO:0000256" key="9">
    <source>
        <dbReference type="SAM" id="MobiDB-lite"/>
    </source>
</evidence>
<dbReference type="InterPro" id="IPR002138">
    <property type="entry name" value="Pept_C14_p10"/>
</dbReference>
<keyword evidence="3" id="KW-0053">Apoptosis</keyword>
<evidence type="ECO:0000313" key="12">
    <source>
        <dbReference type="Proteomes" id="UP000085678"/>
    </source>
</evidence>
<dbReference type="KEGG" id="lak:106169936"/>
<evidence type="ECO:0000256" key="6">
    <source>
        <dbReference type="ARBA" id="ARBA00022807"/>
    </source>
</evidence>
<protein>
    <submittedName>
        <fullName evidence="13">Caspase-8-like</fullName>
    </submittedName>
</protein>
<dbReference type="GO" id="GO:0006915">
    <property type="term" value="P:apoptotic process"/>
    <property type="evidence" value="ECO:0007669"/>
    <property type="project" value="UniProtKB-KW"/>
</dbReference>
<dbReference type="InterPro" id="IPR011600">
    <property type="entry name" value="Pept_C14_caspase"/>
</dbReference>
<dbReference type="Proteomes" id="UP000085678">
    <property type="component" value="Unplaced"/>
</dbReference>
<dbReference type="RefSeq" id="XP_013405061.1">
    <property type="nucleotide sequence ID" value="XM_013549607.1"/>
</dbReference>
<dbReference type="CDD" id="cd00032">
    <property type="entry name" value="CASc"/>
    <property type="match status" value="1"/>
</dbReference>
<dbReference type="SMART" id="SM00115">
    <property type="entry name" value="CASc"/>
    <property type="match status" value="1"/>
</dbReference>
<evidence type="ECO:0000256" key="2">
    <source>
        <dbReference type="ARBA" id="ARBA00022670"/>
    </source>
</evidence>
<dbReference type="Gene3D" id="3.40.50.1460">
    <property type="match status" value="1"/>
</dbReference>
<dbReference type="GeneID" id="106169936"/>
<reference evidence="13" key="1">
    <citation type="submission" date="2025-08" db="UniProtKB">
        <authorList>
            <consortium name="RefSeq"/>
        </authorList>
    </citation>
    <scope>IDENTIFICATION</scope>
    <source>
        <tissue evidence="13">Gonads</tissue>
    </source>
</reference>
<dbReference type="InterPro" id="IPR016129">
    <property type="entry name" value="Caspase_his_AS"/>
</dbReference>
<dbReference type="InterPro" id="IPR032171">
    <property type="entry name" value="COR-A"/>
</dbReference>
<dbReference type="GO" id="GO:0006508">
    <property type="term" value="P:proteolysis"/>
    <property type="evidence" value="ECO:0007669"/>
    <property type="project" value="UniProtKB-KW"/>
</dbReference>
<gene>
    <name evidence="13" type="primary">LOC106169936</name>
</gene>
<dbReference type="InterPro" id="IPR015917">
    <property type="entry name" value="Pept_C14A"/>
</dbReference>
<dbReference type="SUPFAM" id="SSF52129">
    <property type="entry name" value="Caspase-like"/>
    <property type="match status" value="1"/>
</dbReference>
<dbReference type="InterPro" id="IPR001309">
    <property type="entry name" value="Pept_C14_p20"/>
</dbReference>
<feature type="domain" description="Caspase family p10" evidence="10">
    <location>
        <begin position="509"/>
        <end position="591"/>
    </location>
</feature>
<keyword evidence="4" id="KW-0677">Repeat</keyword>
<keyword evidence="5" id="KW-0378">Hydrolase</keyword>
<keyword evidence="7" id="KW-0865">Zymogen</keyword>